<dbReference type="PANTHER" id="PTHR34371">
    <property type="entry name" value="OS01G0551000 PROTEIN"/>
    <property type="match status" value="1"/>
</dbReference>
<feature type="region of interest" description="Disordered" evidence="1">
    <location>
        <begin position="126"/>
        <end position="145"/>
    </location>
</feature>
<proteinExistence type="predicted"/>
<feature type="region of interest" description="Disordered" evidence="1">
    <location>
        <begin position="164"/>
        <end position="200"/>
    </location>
</feature>
<dbReference type="InterPro" id="IPR007789">
    <property type="entry name" value="DUF688"/>
</dbReference>
<dbReference type="AlphaFoldDB" id="A0AAV6W683"/>
<dbReference type="Pfam" id="PF05097">
    <property type="entry name" value="DUF688"/>
    <property type="match status" value="1"/>
</dbReference>
<feature type="compositionally biased region" description="Low complexity" evidence="1">
    <location>
        <begin position="191"/>
        <end position="200"/>
    </location>
</feature>
<comment type="caution">
    <text evidence="2">The sequence shown here is derived from an EMBL/GenBank/DDBJ whole genome shotgun (WGS) entry which is preliminary data.</text>
</comment>
<evidence type="ECO:0000256" key="1">
    <source>
        <dbReference type="SAM" id="MobiDB-lite"/>
    </source>
</evidence>
<gene>
    <name evidence="2" type="ORF">BUALT_Bualt19G0002000</name>
</gene>
<reference evidence="2" key="1">
    <citation type="submission" date="2019-10" db="EMBL/GenBank/DDBJ databases">
        <authorList>
            <person name="Zhang R."/>
            <person name="Pan Y."/>
            <person name="Wang J."/>
            <person name="Ma R."/>
            <person name="Yu S."/>
        </authorList>
    </citation>
    <scope>NUCLEOTIDE SEQUENCE</scope>
    <source>
        <strain evidence="2">LA-IB0</strain>
        <tissue evidence="2">Leaf</tissue>
    </source>
</reference>
<dbReference type="Proteomes" id="UP000826271">
    <property type="component" value="Unassembled WGS sequence"/>
</dbReference>
<dbReference type="PANTHER" id="PTHR34371:SF2">
    <property type="entry name" value="DUF688 FAMILY PROTEIN"/>
    <property type="match status" value="1"/>
</dbReference>
<evidence type="ECO:0000313" key="3">
    <source>
        <dbReference type="Proteomes" id="UP000826271"/>
    </source>
</evidence>
<name>A0AAV6W683_9LAMI</name>
<sequence length="229" mass="25618">MGEEIERDPNYFCSHKFPFLPIPAAATMRSPDHPYSSGMATPPLQTLASVPFKWEEEPGKPRPCTDIIALPAKRLELELPHPPCRMEPTPANIRMPSPNAVLDGPYSNIVGGRPKFYSFRLFKGSFDSSSSDQSPDESSDVLFGKKMMSSQKRRRYWFLKLKKKSTDGGGSFGSSHTTDDVHERCRKMRRSGSFSQASSSTHLWAAVYQSLKQVIPWKSTGKSKKDGSI</sequence>
<evidence type="ECO:0000313" key="2">
    <source>
        <dbReference type="EMBL" id="KAG8363244.1"/>
    </source>
</evidence>
<dbReference type="EMBL" id="WHWC01000019">
    <property type="protein sequence ID" value="KAG8363244.1"/>
    <property type="molecule type" value="Genomic_DNA"/>
</dbReference>
<accession>A0AAV6W683</accession>
<protein>
    <submittedName>
        <fullName evidence="2">Uncharacterized protein</fullName>
    </submittedName>
</protein>
<keyword evidence="3" id="KW-1185">Reference proteome</keyword>
<organism evidence="2 3">
    <name type="scientific">Buddleja alternifolia</name>
    <dbReference type="NCBI Taxonomy" id="168488"/>
    <lineage>
        <taxon>Eukaryota</taxon>
        <taxon>Viridiplantae</taxon>
        <taxon>Streptophyta</taxon>
        <taxon>Embryophyta</taxon>
        <taxon>Tracheophyta</taxon>
        <taxon>Spermatophyta</taxon>
        <taxon>Magnoliopsida</taxon>
        <taxon>eudicotyledons</taxon>
        <taxon>Gunneridae</taxon>
        <taxon>Pentapetalae</taxon>
        <taxon>asterids</taxon>
        <taxon>lamiids</taxon>
        <taxon>Lamiales</taxon>
        <taxon>Scrophulariaceae</taxon>
        <taxon>Buddlejeae</taxon>
        <taxon>Buddleja</taxon>
    </lineage>
</organism>